<protein>
    <recommendedName>
        <fullName evidence="10">Chromate transporter</fullName>
    </recommendedName>
</protein>
<evidence type="ECO:0000313" key="8">
    <source>
        <dbReference type="EMBL" id="TPX61489.1"/>
    </source>
</evidence>
<evidence type="ECO:0000256" key="4">
    <source>
        <dbReference type="ARBA" id="ARBA00022692"/>
    </source>
</evidence>
<keyword evidence="3" id="KW-1003">Cell membrane</keyword>
<dbReference type="AlphaFoldDB" id="A0A507EBN9"/>
<feature type="transmembrane region" description="Helical" evidence="7">
    <location>
        <begin position="176"/>
        <end position="197"/>
    </location>
</feature>
<dbReference type="EMBL" id="QEAQ01000007">
    <property type="protein sequence ID" value="TPX61489.1"/>
    <property type="molecule type" value="Genomic_DNA"/>
</dbReference>
<comment type="subcellular location">
    <subcellularLocation>
        <location evidence="1">Cell membrane</location>
        <topology evidence="1">Multi-pass membrane protein</topology>
    </subcellularLocation>
</comment>
<evidence type="ECO:0000256" key="3">
    <source>
        <dbReference type="ARBA" id="ARBA00022475"/>
    </source>
</evidence>
<feature type="transmembrane region" description="Helical" evidence="7">
    <location>
        <begin position="85"/>
        <end position="109"/>
    </location>
</feature>
<dbReference type="GO" id="GO:0005886">
    <property type="term" value="C:plasma membrane"/>
    <property type="evidence" value="ECO:0007669"/>
    <property type="project" value="UniProtKB-SubCell"/>
</dbReference>
<organism evidence="8 9">
    <name type="scientific">Powellomyces hirtus</name>
    <dbReference type="NCBI Taxonomy" id="109895"/>
    <lineage>
        <taxon>Eukaryota</taxon>
        <taxon>Fungi</taxon>
        <taxon>Fungi incertae sedis</taxon>
        <taxon>Chytridiomycota</taxon>
        <taxon>Chytridiomycota incertae sedis</taxon>
        <taxon>Chytridiomycetes</taxon>
        <taxon>Spizellomycetales</taxon>
        <taxon>Powellomycetaceae</taxon>
        <taxon>Powellomyces</taxon>
    </lineage>
</organism>
<evidence type="ECO:0000256" key="1">
    <source>
        <dbReference type="ARBA" id="ARBA00004651"/>
    </source>
</evidence>
<evidence type="ECO:0000256" key="6">
    <source>
        <dbReference type="ARBA" id="ARBA00023136"/>
    </source>
</evidence>
<dbReference type="Proteomes" id="UP000318582">
    <property type="component" value="Unassembled WGS sequence"/>
</dbReference>
<reference evidence="8 9" key="1">
    <citation type="journal article" date="2019" name="Sci. Rep.">
        <title>Comparative genomics of chytrid fungi reveal insights into the obligate biotrophic and pathogenic lifestyle of Synchytrium endobioticum.</title>
        <authorList>
            <person name="van de Vossenberg B.T.L.H."/>
            <person name="Warris S."/>
            <person name="Nguyen H.D.T."/>
            <person name="van Gent-Pelzer M.P.E."/>
            <person name="Joly D.L."/>
            <person name="van de Geest H.C."/>
            <person name="Bonants P.J.M."/>
            <person name="Smith D.S."/>
            <person name="Levesque C.A."/>
            <person name="van der Lee T.A.J."/>
        </authorList>
    </citation>
    <scope>NUCLEOTIDE SEQUENCE [LARGE SCALE GENOMIC DNA]</scope>
    <source>
        <strain evidence="8 9">CBS 809.83</strain>
    </source>
</reference>
<name>A0A507EBN9_9FUNG</name>
<evidence type="ECO:0000313" key="9">
    <source>
        <dbReference type="Proteomes" id="UP000318582"/>
    </source>
</evidence>
<dbReference type="PIRSF" id="PIRSF004810">
    <property type="entry name" value="ChrA"/>
    <property type="match status" value="1"/>
</dbReference>
<keyword evidence="9" id="KW-1185">Reference proteome</keyword>
<feature type="transmembrane region" description="Helical" evidence="7">
    <location>
        <begin position="290"/>
        <end position="311"/>
    </location>
</feature>
<feature type="transmembrane region" description="Helical" evidence="7">
    <location>
        <begin position="395"/>
        <end position="419"/>
    </location>
</feature>
<comment type="caution">
    <text evidence="8">The sequence shown here is derived from an EMBL/GenBank/DDBJ whole genome shotgun (WGS) entry which is preliminary data.</text>
</comment>
<accession>A0A507EBN9</accession>
<feature type="transmembrane region" description="Helical" evidence="7">
    <location>
        <begin position="153"/>
        <end position="170"/>
    </location>
</feature>
<feature type="transmembrane region" description="Helical" evidence="7">
    <location>
        <begin position="452"/>
        <end position="468"/>
    </location>
</feature>
<dbReference type="PANTHER" id="PTHR33567:SF3">
    <property type="entry name" value="CHROMATE ION TRANSPORTER (EUROFUNG)"/>
    <property type="match status" value="1"/>
</dbReference>
<evidence type="ECO:0000256" key="5">
    <source>
        <dbReference type="ARBA" id="ARBA00022989"/>
    </source>
</evidence>
<evidence type="ECO:0008006" key="10">
    <source>
        <dbReference type="Google" id="ProtNLM"/>
    </source>
</evidence>
<keyword evidence="4 7" id="KW-0812">Transmembrane</keyword>
<dbReference type="STRING" id="109895.A0A507EBN9"/>
<dbReference type="InterPro" id="IPR003370">
    <property type="entry name" value="Chromate_transpt"/>
</dbReference>
<dbReference type="InterPro" id="IPR014047">
    <property type="entry name" value="Chr_Tranpt_l_chain"/>
</dbReference>
<proteinExistence type="inferred from homology"/>
<keyword evidence="6 7" id="KW-0472">Membrane</keyword>
<sequence length="470" mass="48951">MTSSPTGAAGTLAGRVIEMVVSFLPLSISAFGGPPAHIALLRDTFVVRKQWLDDTLFSEFFAVSQALPGPGSTEMLFSIAIHRGGLVPAVVAFFCWSLPGLVIMTGLGLGVSELPNPLPMWLTQFSNGISAAAVGLVAQAATALSRNNVTDKNTLFVCTVAAAAAVLYSASWLEPVIIAGGGLATLVLLYATAKWVARKQGARKSTVGDEVVMDVETGGTAVGLEETPTAAANGESSEALVQPPASHSNLPFSWPTGIAVIIVWVAILIPCIALKSTVEDIRPLAVLMQFYVAGCIIFGGGPVVIPLLYSYVVNPGWVSERDFLLGVALIQAMPGPNFNFAAYCGALALAPWGSAASIGGALLGYAGIFTPGLAINAASLPLWQKIRTNTTIQRALPGMNAAAVGLVFAAAFLLFRRAIVRGNSAESLSEYPYYAVVAACSYVLVNARMRPWIVMILGALAGLVGWGLDV</sequence>
<evidence type="ECO:0000256" key="7">
    <source>
        <dbReference type="SAM" id="Phobius"/>
    </source>
</evidence>
<feature type="transmembrane region" description="Helical" evidence="7">
    <location>
        <begin position="362"/>
        <end position="383"/>
    </location>
</feature>
<feature type="transmembrane region" description="Helical" evidence="7">
    <location>
        <begin position="121"/>
        <end position="141"/>
    </location>
</feature>
<gene>
    <name evidence="8" type="ORF">PhCBS80983_g01092</name>
</gene>
<keyword evidence="5 7" id="KW-1133">Transmembrane helix</keyword>
<comment type="similarity">
    <text evidence="2">Belongs to the chromate ion transporter (CHR) (TC 2.A.51) family.</text>
</comment>
<feature type="transmembrane region" description="Helical" evidence="7">
    <location>
        <begin position="323"/>
        <end position="350"/>
    </location>
</feature>
<dbReference type="GO" id="GO:0015109">
    <property type="term" value="F:chromate transmembrane transporter activity"/>
    <property type="evidence" value="ECO:0007669"/>
    <property type="project" value="InterPro"/>
</dbReference>
<evidence type="ECO:0000256" key="2">
    <source>
        <dbReference type="ARBA" id="ARBA00005262"/>
    </source>
</evidence>
<feature type="transmembrane region" description="Helical" evidence="7">
    <location>
        <begin position="258"/>
        <end position="278"/>
    </location>
</feature>
<dbReference type="Pfam" id="PF02417">
    <property type="entry name" value="Chromate_transp"/>
    <property type="match status" value="2"/>
</dbReference>
<dbReference type="PANTHER" id="PTHR33567">
    <property type="entry name" value="CHROMATE ION TRANSPORTER (EUROFUNG)"/>
    <property type="match status" value="1"/>
</dbReference>